<gene>
    <name evidence="3" type="ORF">PHPALM_7825</name>
</gene>
<dbReference type="InterPro" id="IPR008271">
    <property type="entry name" value="Ser/Thr_kinase_AS"/>
</dbReference>
<keyword evidence="1" id="KW-0472">Membrane</keyword>
<dbReference type="Gene3D" id="3.30.200.20">
    <property type="entry name" value="Phosphorylase Kinase, domain 1"/>
    <property type="match status" value="1"/>
</dbReference>
<dbReference type="Gene3D" id="1.10.510.10">
    <property type="entry name" value="Transferase(Phosphotransferase) domain 1"/>
    <property type="match status" value="1"/>
</dbReference>
<dbReference type="PROSITE" id="PS00108">
    <property type="entry name" value="PROTEIN_KINASE_ST"/>
    <property type="match status" value="1"/>
</dbReference>
<name>A0A2P4YBC4_9STRA</name>
<dbReference type="Pfam" id="PF00069">
    <property type="entry name" value="Pkinase"/>
    <property type="match status" value="1"/>
</dbReference>
<dbReference type="InterPro" id="IPR051681">
    <property type="entry name" value="Ser/Thr_Kinases-Pseudokinases"/>
</dbReference>
<dbReference type="Gene3D" id="3.80.10.10">
    <property type="entry name" value="Ribonuclease Inhibitor"/>
    <property type="match status" value="1"/>
</dbReference>
<reference evidence="3 4" key="1">
    <citation type="journal article" date="2017" name="Genome Biol. Evol.">
        <title>Phytophthora megakarya and P. palmivora, closely related causal agents of cacao black pod rot, underwent increases in genome sizes and gene numbers by different mechanisms.</title>
        <authorList>
            <person name="Ali S.S."/>
            <person name="Shao J."/>
            <person name="Lary D.J."/>
            <person name="Kronmiller B."/>
            <person name="Shen D."/>
            <person name="Strem M.D."/>
            <person name="Amoako-Attah I."/>
            <person name="Akrofi A.Y."/>
            <person name="Begoude B.A."/>
            <person name="Ten Hoopen G.M."/>
            <person name="Coulibaly K."/>
            <person name="Kebe B.I."/>
            <person name="Melnick R.L."/>
            <person name="Guiltinan M.J."/>
            <person name="Tyler B.M."/>
            <person name="Meinhardt L.W."/>
            <person name="Bailey B.A."/>
        </authorList>
    </citation>
    <scope>NUCLEOTIDE SEQUENCE [LARGE SCALE GENOMIC DNA]</scope>
    <source>
        <strain evidence="4">sbr112.9</strain>
    </source>
</reference>
<dbReference type="OrthoDB" id="4062651at2759"/>
<evidence type="ECO:0000256" key="1">
    <source>
        <dbReference type="SAM" id="Phobius"/>
    </source>
</evidence>
<dbReference type="InterPro" id="IPR000719">
    <property type="entry name" value="Prot_kinase_dom"/>
</dbReference>
<keyword evidence="3" id="KW-0808">Transferase</keyword>
<keyword evidence="1" id="KW-1133">Transmembrane helix</keyword>
<dbReference type="GO" id="GO:0005524">
    <property type="term" value="F:ATP binding"/>
    <property type="evidence" value="ECO:0007669"/>
    <property type="project" value="InterPro"/>
</dbReference>
<dbReference type="AlphaFoldDB" id="A0A2P4YBC4"/>
<dbReference type="SMART" id="SM00220">
    <property type="entry name" value="S_TKc"/>
    <property type="match status" value="1"/>
</dbReference>
<dbReference type="Proteomes" id="UP000237271">
    <property type="component" value="Unassembled WGS sequence"/>
</dbReference>
<feature type="non-terminal residue" evidence="3">
    <location>
        <position position="879"/>
    </location>
</feature>
<proteinExistence type="predicted"/>
<accession>A0A2P4YBC4</accession>
<dbReference type="SUPFAM" id="SSF56112">
    <property type="entry name" value="Protein kinase-like (PK-like)"/>
    <property type="match status" value="1"/>
</dbReference>
<dbReference type="EMBL" id="NCKW01004042">
    <property type="protein sequence ID" value="POM75114.1"/>
    <property type="molecule type" value="Genomic_DNA"/>
</dbReference>
<dbReference type="InterPro" id="IPR032675">
    <property type="entry name" value="LRR_dom_sf"/>
</dbReference>
<keyword evidence="3" id="KW-0418">Kinase</keyword>
<evidence type="ECO:0000313" key="4">
    <source>
        <dbReference type="Proteomes" id="UP000237271"/>
    </source>
</evidence>
<sequence>MTTTSSSSSSSSSLATWFSSNFRDEETQLVVGTMSSIPTTGASQQVCDGLPALVTRSSTETPNGGCPDELTALNASCTCITGYSETASSWVFHVTTESWNSTTTTTTRSQTLSSSDELAINTIRPIWVSSSLETLVLEGSKDSPAEITFIAENRETTSSSLTLVQSASNSTNISTLSIYNIDLNSVAEKNSDFVPATVTSLTLRNCNISTLGSSFTREWSWLQYLDLSSNNINTEYIGGAALKELNLSHNALAVFPTGTLNTSGLEALYIQGNNIKDFNVSQDQFEQIQGLTAFTADQADSSSTCQDGAWQSAHNTTFCVLGASTAAVPDSSRSSESNNEDDHDGLGLLTYWLIAGAIIVFFLLLLITWQRRRHSHDRESSPIVSPEAIEPTTPKYDAGQAFSDALNRDNAAAVPARNATSRDGAFGVGDGARGVGDGAPAVDVNYSPRYGRSHGNSVESEDTALGASLANNSVLASCRLDYTEVTLGRCISRGGFGLVFVGSYRGRQVAVKKIRNERDVEREQVEQFVREISLISGLSHPRIVDFIGTCWTTPAELSAVTELMERGDLRDVTRRFKRRGYRLTWEAHKTMIALHIAEALTYLHSLSPTVIHRDLKAKNVLLNADMEAKLSDFGIARERNFYDGSEHMTVGIGTSFWIAPEVLLGRDYDERADIYSFGVVLSEIDTDDYPYWNAQHPPQGKAQENEILRLVARGAKRPAFSDDCPPAILELAAHCLRADPEERPSASEIVEYLQQLVQNHTSSVSFPRLSFDFSSHSTNSNSPTRTAPANTIVNLHSSSSETIQQNQAISVPSSAAAGKRTKKMTTTTTTTKVAGLSVDTTRPSDSRPTPAEAHAAAHEMVVSSPQVTHQVVRTNIHPK</sequence>
<dbReference type="GO" id="GO:0004674">
    <property type="term" value="F:protein serine/threonine kinase activity"/>
    <property type="evidence" value="ECO:0007669"/>
    <property type="project" value="TreeGrafter"/>
</dbReference>
<dbReference type="PANTHER" id="PTHR44329">
    <property type="entry name" value="SERINE/THREONINE-PROTEIN KINASE TNNI3K-RELATED"/>
    <property type="match status" value="1"/>
</dbReference>
<dbReference type="CDD" id="cd13999">
    <property type="entry name" value="STKc_MAP3K-like"/>
    <property type="match status" value="1"/>
</dbReference>
<feature type="transmembrane region" description="Helical" evidence="1">
    <location>
        <begin position="349"/>
        <end position="369"/>
    </location>
</feature>
<dbReference type="SUPFAM" id="SSF52058">
    <property type="entry name" value="L domain-like"/>
    <property type="match status" value="1"/>
</dbReference>
<comment type="caution">
    <text evidence="3">The sequence shown here is derived from an EMBL/GenBank/DDBJ whole genome shotgun (WGS) entry which is preliminary data.</text>
</comment>
<evidence type="ECO:0000313" key="3">
    <source>
        <dbReference type="EMBL" id="POM75114.1"/>
    </source>
</evidence>
<protein>
    <submittedName>
        <fullName evidence="3">TKL protein kinase</fullName>
    </submittedName>
</protein>
<organism evidence="3 4">
    <name type="scientific">Phytophthora palmivora</name>
    <dbReference type="NCBI Taxonomy" id="4796"/>
    <lineage>
        <taxon>Eukaryota</taxon>
        <taxon>Sar</taxon>
        <taxon>Stramenopiles</taxon>
        <taxon>Oomycota</taxon>
        <taxon>Peronosporomycetes</taxon>
        <taxon>Peronosporales</taxon>
        <taxon>Peronosporaceae</taxon>
        <taxon>Phytophthora</taxon>
    </lineage>
</organism>
<dbReference type="InterPro" id="IPR011009">
    <property type="entry name" value="Kinase-like_dom_sf"/>
</dbReference>
<dbReference type="PROSITE" id="PS50011">
    <property type="entry name" value="PROTEIN_KINASE_DOM"/>
    <property type="match status" value="1"/>
</dbReference>
<keyword evidence="1" id="KW-0812">Transmembrane</keyword>
<dbReference type="PANTHER" id="PTHR44329:SF214">
    <property type="entry name" value="PROTEIN KINASE DOMAIN-CONTAINING PROTEIN"/>
    <property type="match status" value="1"/>
</dbReference>
<feature type="domain" description="Protein kinase" evidence="2">
    <location>
        <begin position="485"/>
        <end position="757"/>
    </location>
</feature>
<evidence type="ECO:0000259" key="2">
    <source>
        <dbReference type="PROSITE" id="PS50011"/>
    </source>
</evidence>
<keyword evidence="4" id="KW-1185">Reference proteome</keyword>